<dbReference type="Proteomes" id="UP001055185">
    <property type="component" value="Unassembled WGS sequence"/>
</dbReference>
<reference evidence="1" key="1">
    <citation type="journal article" date="2022" name="Int. J. Syst. Evol. Microbiol.">
        <title>Genome-based, phenotypic and chemotaxonomic classification of Faecalibacterium strains: proposal of three novel species Faecalibacterium duncaniae sp. nov., Faecalibacterium hattorii sp. nov. and Faecalibacterium gallinarum sp. nov. .</title>
        <authorList>
            <person name="Sakamoto M."/>
            <person name="Sakurai N."/>
            <person name="Tanno H."/>
            <person name="Iino T."/>
            <person name="Ohkuma M."/>
            <person name="Endo A."/>
        </authorList>
    </citation>
    <scope>NUCLEOTIDE SEQUENCE</scope>
    <source>
        <strain evidence="1">JCM 17207</strain>
    </source>
</reference>
<evidence type="ECO:0008006" key="3">
    <source>
        <dbReference type="Google" id="ProtNLM"/>
    </source>
</evidence>
<gene>
    <name evidence="1" type="ORF">JCM17207_17450</name>
</gene>
<sequence>MKKKLLLIMPNFFDYPQAISNELEDMGYEVDCFDDRPSTNGFIKAIIRVNKDLIGKYIAKYFETVMKTIRSKKYDVVFLISGQSLSFSEEMVLQIKKEQPQARYVLYQWDSLKNFPYIKRIEPLFDSCYSFDRKDVEENQNLNFLPLFFTRQYEQIGSQKKTDFKYDFCFVGTAHPKKYKFIQLMSSQLKDVYPKQFIYYFFPSRIVFFYRKIMNPELKHAHYNEFHFESLKGEEMNAIYSDSRCVLDSAQAGQLGLTIRVLEALGAKKKLITTNEDIVNYDFYNEENIYVYDGKSFDFESPFFKKAYKEIDKEVYEKYSLRNWLREMKI</sequence>
<name>A0AA37IZG5_9FIRM</name>
<dbReference type="AlphaFoldDB" id="A0AA37IZG5"/>
<accession>A0AA37IZG5</accession>
<comment type="caution">
    <text evidence="1">The sequence shown here is derived from an EMBL/GenBank/DDBJ whole genome shotgun (WGS) entry which is preliminary data.</text>
</comment>
<protein>
    <recommendedName>
        <fullName evidence="3">Eps11J</fullName>
    </recommendedName>
</protein>
<evidence type="ECO:0000313" key="1">
    <source>
        <dbReference type="EMBL" id="GJN65120.1"/>
    </source>
</evidence>
<evidence type="ECO:0000313" key="2">
    <source>
        <dbReference type="Proteomes" id="UP001055185"/>
    </source>
</evidence>
<keyword evidence="2" id="KW-1185">Reference proteome</keyword>
<organism evidence="1 2">
    <name type="scientific">Faecalibacterium gallinarum</name>
    <dbReference type="NCBI Taxonomy" id="2903556"/>
    <lineage>
        <taxon>Bacteria</taxon>
        <taxon>Bacillati</taxon>
        <taxon>Bacillota</taxon>
        <taxon>Clostridia</taxon>
        <taxon>Eubacteriales</taxon>
        <taxon>Oscillospiraceae</taxon>
        <taxon>Faecalibacterium</taxon>
    </lineage>
</organism>
<dbReference type="EMBL" id="BQKV01000063">
    <property type="protein sequence ID" value="GJN65120.1"/>
    <property type="molecule type" value="Genomic_DNA"/>
</dbReference>
<proteinExistence type="predicted"/>